<dbReference type="CDD" id="cd05563">
    <property type="entry name" value="PTS_IIB_ascorbate"/>
    <property type="match status" value="1"/>
</dbReference>
<reference evidence="3 4" key="1">
    <citation type="submission" date="2019-03" db="EMBL/GenBank/DDBJ databases">
        <title>Genomic Encyclopedia of Type Strains, Phase IV (KMG-IV): sequencing the most valuable type-strain genomes for metagenomic binning, comparative biology and taxonomic classification.</title>
        <authorList>
            <person name="Goeker M."/>
        </authorList>
    </citation>
    <scope>NUCLEOTIDE SEQUENCE [LARGE SCALE GENOMIC DNA]</scope>
    <source>
        <strain evidence="3 4">DSM 13054</strain>
    </source>
</reference>
<dbReference type="Proteomes" id="UP000294886">
    <property type="component" value="Unassembled WGS sequence"/>
</dbReference>
<organism evidence="3 4">
    <name type="scientific">Caldanaerobacter subterraneus</name>
    <dbReference type="NCBI Taxonomy" id="911092"/>
    <lineage>
        <taxon>Bacteria</taxon>
        <taxon>Bacillati</taxon>
        <taxon>Bacillota</taxon>
        <taxon>Clostridia</taxon>
        <taxon>Thermoanaerobacterales</taxon>
        <taxon>Thermoanaerobacteraceae</taxon>
        <taxon>Caldanaerobacter</taxon>
    </lineage>
</organism>
<protein>
    <submittedName>
        <fullName evidence="3">PTS system IIB component (L-Asc family)</fullName>
    </submittedName>
</protein>
<feature type="domain" description="PTS EIIB type-2" evidence="2">
    <location>
        <begin position="6"/>
        <end position="96"/>
    </location>
</feature>
<dbReference type="AlphaFoldDB" id="A0A4V2S800"/>
<evidence type="ECO:0000313" key="4">
    <source>
        <dbReference type="Proteomes" id="UP000294886"/>
    </source>
</evidence>
<dbReference type="InterPro" id="IPR003501">
    <property type="entry name" value="PTS_EIIB_2/3"/>
</dbReference>
<dbReference type="RefSeq" id="WP_132040044.1">
    <property type="nucleotide sequence ID" value="NZ_SLWU01000017.1"/>
</dbReference>
<dbReference type="GO" id="GO:0008982">
    <property type="term" value="F:protein-N(PI)-phosphohistidine-sugar phosphotransferase activity"/>
    <property type="evidence" value="ECO:0007669"/>
    <property type="project" value="InterPro"/>
</dbReference>
<comment type="caution">
    <text evidence="3">The sequence shown here is derived from an EMBL/GenBank/DDBJ whole genome shotgun (WGS) entry which is preliminary data.</text>
</comment>
<evidence type="ECO:0000256" key="1">
    <source>
        <dbReference type="ARBA" id="ARBA00022679"/>
    </source>
</evidence>
<dbReference type="SUPFAM" id="SSF52794">
    <property type="entry name" value="PTS system IIB component-like"/>
    <property type="match status" value="1"/>
</dbReference>
<dbReference type="EMBL" id="SLWU01000017">
    <property type="protein sequence ID" value="TCO61810.1"/>
    <property type="molecule type" value="Genomic_DNA"/>
</dbReference>
<dbReference type="InterPro" id="IPR036095">
    <property type="entry name" value="PTS_EIIB-like_sf"/>
</dbReference>
<dbReference type="GO" id="GO:0009401">
    <property type="term" value="P:phosphoenolpyruvate-dependent sugar phosphotransferase system"/>
    <property type="evidence" value="ECO:0007669"/>
    <property type="project" value="InterPro"/>
</dbReference>
<sequence>MDGKKLKIMAVCGMGLGSSLVLKMSIEKAVKELNLDAEVITTDITTAKGAGSDVDIVITSNELAQQLEGIKPKIAVVKNYVNVQEIKEAINKALNI</sequence>
<dbReference type="Gene3D" id="3.40.50.2300">
    <property type="match status" value="1"/>
</dbReference>
<dbReference type="PROSITE" id="PS51099">
    <property type="entry name" value="PTS_EIIB_TYPE_2"/>
    <property type="match status" value="1"/>
</dbReference>
<name>A0A4V2S800_9THEO</name>
<dbReference type="InterPro" id="IPR013011">
    <property type="entry name" value="PTS_EIIB_2"/>
</dbReference>
<keyword evidence="1" id="KW-0808">Transferase</keyword>
<evidence type="ECO:0000259" key="2">
    <source>
        <dbReference type="PROSITE" id="PS51099"/>
    </source>
</evidence>
<proteinExistence type="predicted"/>
<dbReference type="Pfam" id="PF02302">
    <property type="entry name" value="PTS_IIB"/>
    <property type="match status" value="1"/>
</dbReference>
<evidence type="ECO:0000313" key="3">
    <source>
        <dbReference type="EMBL" id="TCO61810.1"/>
    </source>
</evidence>
<accession>A0A4V2S800</accession>
<gene>
    <name evidence="3" type="ORF">EV203_1173</name>
</gene>